<dbReference type="HOGENOM" id="CLU_394350_0_0_1"/>
<evidence type="ECO:0000313" key="3">
    <source>
        <dbReference type="EMBL" id="KGG51821.1"/>
    </source>
</evidence>
<name>A0A098VVS5_9MICR</name>
<dbReference type="GO" id="GO:0001682">
    <property type="term" value="P:tRNA 5'-leader removal"/>
    <property type="evidence" value="ECO:0007669"/>
    <property type="project" value="InterPro"/>
</dbReference>
<dbReference type="OrthoDB" id="442863at2759"/>
<dbReference type="InterPro" id="IPR009723">
    <property type="entry name" value="Pop1_N"/>
</dbReference>
<evidence type="ECO:0000259" key="2">
    <source>
        <dbReference type="Pfam" id="PF06978"/>
    </source>
</evidence>
<dbReference type="EMBL" id="JMKJ01000188">
    <property type="protein sequence ID" value="KGG51821.1"/>
    <property type="molecule type" value="Genomic_DNA"/>
</dbReference>
<feature type="region of interest" description="Disordered" evidence="1">
    <location>
        <begin position="121"/>
        <end position="145"/>
    </location>
</feature>
<dbReference type="Pfam" id="PF06978">
    <property type="entry name" value="POP1_N"/>
    <property type="match status" value="1"/>
</dbReference>
<comment type="caution">
    <text evidence="3">The sequence shown here is derived from an EMBL/GenBank/DDBJ whole genome shotgun (WGS) entry which is preliminary data.</text>
</comment>
<dbReference type="Proteomes" id="UP000029725">
    <property type="component" value="Unassembled WGS sequence"/>
</dbReference>
<dbReference type="PANTHER" id="PTHR22731:SF3">
    <property type="entry name" value="RIBONUCLEASES P_MRP PROTEIN SUBUNIT POP1"/>
    <property type="match status" value="1"/>
</dbReference>
<sequence length="699" mass="78374">MRFFVLERRLEIEKSLTEKPATFPDLLDPVSFAASRAAEIETLLNAMRDSRLASSKRVFQRLPKHLRRRTASHAPKRQLVFADLQAAANVSHIKKRNDKAEPALVASIPHSNTSNEAIDQSQLGSTFGGSPHKAPHPRLSRKSQRKCKKSLLHSRLASAAFASLSTLKSEIASRPFWLQTHYWHAKRFAMATFWNYRIALQSNSKVYRPLIRAGLSGSTLHDLSYEECFLLQNQPENVNLASILSERTPFKWKVAHQDCHIRYTDQDASMMGHCISCFFVFQETQFLGVVGVESAKGATGTDYLLWVHPSISCTIKDSLLQTCESLIGRLCKFELFGPKSLSLLTELFKLQPVQGIVTVRNSTKKKKVAENFVSGASSNGSPCHSAFTLKEDDASYEIRIIPKSPTRVQLILPASRGVELWRQLIYTNSFIPIGLSERRTLIEQIHLLNPKDTKNLDLVFPFYLPGTPVFSEALARDFETYVLRPESRLPPSKRRVRMPPSELLLHIIQTTTLSQASLFKSESILHQDHVRHASKTHIFSSIAITPIVMSGRGRPCFGSIVYAGKVLTKNASELESIIPPPISWRNDFLGAEENIPEESSIVEDTLENAGEHCKLKSKRPHSFPSEDMISAIGFIVVNPIQERHIASNGFSMVTGSGYGICIYDESLLATAKNLHGQDLCFWVRNPISPALFYPATMVQ</sequence>
<feature type="compositionally biased region" description="Basic residues" evidence="1">
    <location>
        <begin position="133"/>
        <end position="145"/>
    </location>
</feature>
<protein>
    <recommendedName>
        <fullName evidence="2">Pop1 N-terminal domain-containing protein</fullName>
    </recommendedName>
</protein>
<dbReference type="GeneID" id="25259298"/>
<dbReference type="RefSeq" id="XP_013238248.1">
    <property type="nucleotide sequence ID" value="XM_013382794.1"/>
</dbReference>
<dbReference type="PANTHER" id="PTHR22731">
    <property type="entry name" value="RIBONUCLEASES P/MRP PROTEIN SUBUNIT POP1"/>
    <property type="match status" value="1"/>
</dbReference>
<evidence type="ECO:0000256" key="1">
    <source>
        <dbReference type="SAM" id="MobiDB-lite"/>
    </source>
</evidence>
<dbReference type="GO" id="GO:0005655">
    <property type="term" value="C:nucleolar ribonuclease P complex"/>
    <property type="evidence" value="ECO:0007669"/>
    <property type="project" value="InterPro"/>
</dbReference>
<reference evidence="3 4" key="1">
    <citation type="submission" date="2014-04" db="EMBL/GenBank/DDBJ databases">
        <title>A new species of microsporidia sheds light on the evolution of extreme parasitism.</title>
        <authorList>
            <person name="Haag K.L."/>
            <person name="James T.Y."/>
            <person name="Larsson R."/>
            <person name="Schaer T.M."/>
            <person name="Refardt D."/>
            <person name="Pombert J.-F."/>
            <person name="Ebert D."/>
        </authorList>
    </citation>
    <scope>NUCLEOTIDE SEQUENCE [LARGE SCALE GENOMIC DNA]</scope>
    <source>
        <strain evidence="3 4">UGP3</strain>
        <tissue evidence="3">Spores</tissue>
    </source>
</reference>
<accession>A0A098VVS5</accession>
<dbReference type="GO" id="GO:0000172">
    <property type="term" value="C:ribonuclease MRP complex"/>
    <property type="evidence" value="ECO:0007669"/>
    <property type="project" value="InterPro"/>
</dbReference>
<proteinExistence type="predicted"/>
<feature type="domain" description="Pop1 N-terminal" evidence="2">
    <location>
        <begin position="32"/>
        <end position="233"/>
    </location>
</feature>
<dbReference type="InterPro" id="IPR039182">
    <property type="entry name" value="Pop1"/>
</dbReference>
<organism evidence="3 4">
    <name type="scientific">Mitosporidium daphniae</name>
    <dbReference type="NCBI Taxonomy" id="1485682"/>
    <lineage>
        <taxon>Eukaryota</taxon>
        <taxon>Fungi</taxon>
        <taxon>Fungi incertae sedis</taxon>
        <taxon>Microsporidia</taxon>
        <taxon>Mitosporidium</taxon>
    </lineage>
</organism>
<dbReference type="VEuPathDB" id="MicrosporidiaDB:DI09_26p210"/>
<gene>
    <name evidence="3" type="ORF">DI09_26p210</name>
</gene>
<dbReference type="AlphaFoldDB" id="A0A098VVS5"/>
<evidence type="ECO:0000313" key="4">
    <source>
        <dbReference type="Proteomes" id="UP000029725"/>
    </source>
</evidence>
<keyword evidence="4" id="KW-1185">Reference proteome</keyword>